<evidence type="ECO:0000256" key="7">
    <source>
        <dbReference type="SAM" id="Phobius"/>
    </source>
</evidence>
<evidence type="ECO:0000256" key="6">
    <source>
        <dbReference type="ARBA" id="ARBA00023136"/>
    </source>
</evidence>
<gene>
    <name evidence="9" type="primary">essA</name>
    <name evidence="9" type="ORF">HSX42_02660</name>
</gene>
<reference evidence="9 10" key="1">
    <citation type="submission" date="2023-08" db="EMBL/GenBank/DDBJ databases">
        <title>Complete genome sequence of Geobacillus thermodenitrificans K1041, a genetically tractable strain representative of the genus Geobacillus.</title>
        <authorList>
            <person name="Kani S."/>
            <person name="Suzuki H."/>
        </authorList>
    </citation>
    <scope>NUCLEOTIDE SEQUENCE [LARGE SCALE GENOMIC DNA]</scope>
    <source>
        <strain evidence="9 10">K1041</strain>
    </source>
</reference>
<evidence type="ECO:0000256" key="1">
    <source>
        <dbReference type="ARBA" id="ARBA00004162"/>
    </source>
</evidence>
<evidence type="ECO:0000256" key="8">
    <source>
        <dbReference type="SAM" id="SignalP"/>
    </source>
</evidence>
<keyword evidence="6 7" id="KW-0472">Membrane</keyword>
<keyword evidence="8" id="KW-0732">Signal</keyword>
<accession>A0ABY9QFD8</accession>
<dbReference type="RefSeq" id="WP_008881172.1">
    <property type="nucleotide sequence ID" value="NZ_CP017694.1"/>
</dbReference>
<dbReference type="InterPro" id="IPR018920">
    <property type="entry name" value="EssA/YueC"/>
</dbReference>
<keyword evidence="3" id="KW-1003">Cell membrane</keyword>
<evidence type="ECO:0000256" key="4">
    <source>
        <dbReference type="ARBA" id="ARBA00022692"/>
    </source>
</evidence>
<keyword evidence="5 7" id="KW-1133">Transmembrane helix</keyword>
<comment type="similarity">
    <text evidence="2">Belongs to the EssA family.</text>
</comment>
<dbReference type="InterPro" id="IPR034026">
    <property type="entry name" value="EssA"/>
</dbReference>
<evidence type="ECO:0000313" key="9">
    <source>
        <dbReference type="EMBL" id="WMV76737.1"/>
    </source>
</evidence>
<dbReference type="Pfam" id="PF10661">
    <property type="entry name" value="EssA"/>
    <property type="match status" value="1"/>
</dbReference>
<dbReference type="EMBL" id="CP133461">
    <property type="protein sequence ID" value="WMV76737.1"/>
    <property type="molecule type" value="Genomic_DNA"/>
</dbReference>
<sequence length="160" mass="18222">MKDKGRFSFPFLLVLLLLMTVAKEVKADEGPSVEPNQYERNPVELRTDYIREQSLLNGKKELPKEQLTLTFQRSTPSVLERTKAQLFLSSERNTNTITTKAEKLKLFSSAKEITTSSRPASNEEEATNSSHLLWVFGILIFALLAAMFAIVVPRMKQFVR</sequence>
<feature type="signal peptide" evidence="8">
    <location>
        <begin position="1"/>
        <end position="27"/>
    </location>
</feature>
<feature type="chain" id="PRO_5046881308" evidence="8">
    <location>
        <begin position="28"/>
        <end position="160"/>
    </location>
</feature>
<protein>
    <submittedName>
        <fullName evidence="9">Type VII secretion protein EssA</fullName>
    </submittedName>
</protein>
<keyword evidence="4 7" id="KW-0812">Transmembrane</keyword>
<dbReference type="Proteomes" id="UP001297580">
    <property type="component" value="Chromosome"/>
</dbReference>
<evidence type="ECO:0000256" key="5">
    <source>
        <dbReference type="ARBA" id="ARBA00022989"/>
    </source>
</evidence>
<evidence type="ECO:0000256" key="2">
    <source>
        <dbReference type="ARBA" id="ARBA00008570"/>
    </source>
</evidence>
<proteinExistence type="inferred from homology"/>
<name>A0ABY9QFD8_GEOTD</name>
<evidence type="ECO:0000256" key="3">
    <source>
        <dbReference type="ARBA" id="ARBA00022475"/>
    </source>
</evidence>
<dbReference type="GeneID" id="87621973"/>
<dbReference type="NCBIfam" id="TIGR03927">
    <property type="entry name" value="T7SS_EssA_Firm"/>
    <property type="match status" value="1"/>
</dbReference>
<feature type="transmembrane region" description="Helical" evidence="7">
    <location>
        <begin position="132"/>
        <end position="152"/>
    </location>
</feature>
<comment type="subcellular location">
    <subcellularLocation>
        <location evidence="1">Cell membrane</location>
        <topology evidence="1">Single-pass membrane protein</topology>
    </subcellularLocation>
</comment>
<keyword evidence="10" id="KW-1185">Reference proteome</keyword>
<evidence type="ECO:0000313" key="10">
    <source>
        <dbReference type="Proteomes" id="UP001297580"/>
    </source>
</evidence>
<organism evidence="9 10">
    <name type="scientific">Geobacillus thermodenitrificans</name>
    <dbReference type="NCBI Taxonomy" id="33940"/>
    <lineage>
        <taxon>Bacteria</taxon>
        <taxon>Bacillati</taxon>
        <taxon>Bacillota</taxon>
        <taxon>Bacilli</taxon>
        <taxon>Bacillales</taxon>
        <taxon>Anoxybacillaceae</taxon>
        <taxon>Geobacillus</taxon>
    </lineage>
</organism>